<proteinExistence type="predicted"/>
<feature type="signal peptide" evidence="1">
    <location>
        <begin position="1"/>
        <end position="18"/>
    </location>
</feature>
<protein>
    <submittedName>
        <fullName evidence="3">Rhodanese-like domain-containing protein</fullName>
    </submittedName>
</protein>
<evidence type="ECO:0000256" key="1">
    <source>
        <dbReference type="SAM" id="SignalP"/>
    </source>
</evidence>
<keyword evidence="1" id="KW-0732">Signal</keyword>
<dbReference type="AlphaFoldDB" id="A0AA49JKC1"/>
<sequence length="126" mass="14158">MKFPFFFFFILLSLNGLAQSSVQLIEANVLELRLQEDSSIVVLDTRSPQEYQEGHMENARFVNYATFTLSDVLDIAKETPIVVYCLSGGRSGRVANELVKAGYQDVKNLEGGMRSWKAAGKKIVYE</sequence>
<dbReference type="Gene3D" id="3.40.250.10">
    <property type="entry name" value="Rhodanese-like domain"/>
    <property type="match status" value="1"/>
</dbReference>
<dbReference type="PROSITE" id="PS50206">
    <property type="entry name" value="RHODANESE_3"/>
    <property type="match status" value="1"/>
</dbReference>
<dbReference type="PANTHER" id="PTHR43031">
    <property type="entry name" value="FAD-DEPENDENT OXIDOREDUCTASE"/>
    <property type="match status" value="1"/>
</dbReference>
<evidence type="ECO:0000313" key="3">
    <source>
        <dbReference type="EMBL" id="WKN40243.1"/>
    </source>
</evidence>
<feature type="chain" id="PRO_5041381437" evidence="1">
    <location>
        <begin position="19"/>
        <end position="126"/>
    </location>
</feature>
<name>A0AA49JKC1_9BACT</name>
<dbReference type="Pfam" id="PF00581">
    <property type="entry name" value="Rhodanese"/>
    <property type="match status" value="1"/>
</dbReference>
<accession>A0AA49JKC1</accession>
<reference evidence="3" key="2">
    <citation type="journal article" date="2024" name="Antonie Van Leeuwenhoek">
        <title>Roseihalotalea indica gen. nov., sp. nov., a halophilic Bacteroidetes from mesopelagic Southwest Indian Ocean with higher carbohydrate metabolic potential.</title>
        <authorList>
            <person name="Chen B."/>
            <person name="Zhang M."/>
            <person name="Lin D."/>
            <person name="Ye J."/>
            <person name="Tang K."/>
        </authorList>
    </citation>
    <scope>NUCLEOTIDE SEQUENCE</scope>
    <source>
        <strain evidence="3">TK19036</strain>
    </source>
</reference>
<dbReference type="EMBL" id="CP120682">
    <property type="protein sequence ID" value="WKN40243.1"/>
    <property type="molecule type" value="Genomic_DNA"/>
</dbReference>
<evidence type="ECO:0000259" key="2">
    <source>
        <dbReference type="PROSITE" id="PS50206"/>
    </source>
</evidence>
<dbReference type="SUPFAM" id="SSF52821">
    <property type="entry name" value="Rhodanese/Cell cycle control phosphatase"/>
    <property type="match status" value="1"/>
</dbReference>
<reference evidence="3" key="1">
    <citation type="journal article" date="2023" name="Comput. Struct. Biotechnol. J.">
        <title>Discovery of a novel marine Bacteroidetes with a rich repertoire of carbohydrate-active enzymes.</title>
        <authorList>
            <person name="Chen B."/>
            <person name="Liu G."/>
            <person name="Chen Q."/>
            <person name="Wang H."/>
            <person name="Liu L."/>
            <person name="Tang K."/>
        </authorList>
    </citation>
    <scope>NUCLEOTIDE SEQUENCE</scope>
    <source>
        <strain evidence="3">TK19036</strain>
    </source>
</reference>
<feature type="domain" description="Rhodanese" evidence="2">
    <location>
        <begin position="36"/>
        <end position="125"/>
    </location>
</feature>
<dbReference type="InterPro" id="IPR036873">
    <property type="entry name" value="Rhodanese-like_dom_sf"/>
</dbReference>
<dbReference type="InterPro" id="IPR050229">
    <property type="entry name" value="GlpE_sulfurtransferase"/>
</dbReference>
<dbReference type="CDD" id="cd00158">
    <property type="entry name" value="RHOD"/>
    <property type="match status" value="1"/>
</dbReference>
<dbReference type="InterPro" id="IPR001763">
    <property type="entry name" value="Rhodanese-like_dom"/>
</dbReference>
<dbReference type="SMART" id="SM00450">
    <property type="entry name" value="RHOD"/>
    <property type="match status" value="1"/>
</dbReference>
<gene>
    <name evidence="3" type="ORF">K4G66_16235</name>
</gene>
<dbReference type="PANTHER" id="PTHR43031:SF16">
    <property type="entry name" value="OXIDOREDUCTASE"/>
    <property type="match status" value="1"/>
</dbReference>
<organism evidence="3">
    <name type="scientific">Roseihalotalea indica</name>
    <dbReference type="NCBI Taxonomy" id="2867963"/>
    <lineage>
        <taxon>Bacteria</taxon>
        <taxon>Pseudomonadati</taxon>
        <taxon>Bacteroidota</taxon>
        <taxon>Cytophagia</taxon>
        <taxon>Cytophagales</taxon>
        <taxon>Catalimonadaceae</taxon>
        <taxon>Roseihalotalea</taxon>
    </lineage>
</organism>